<dbReference type="EMBL" id="LJTC01000008">
    <property type="protein sequence ID" value="KPM82923.1"/>
    <property type="molecule type" value="Genomic_DNA"/>
</dbReference>
<dbReference type="PANTHER" id="PTHR38834">
    <property type="entry name" value="PERIPLASMIC SUBSTRATE BINDING PROTEIN FAMILY 3"/>
    <property type="match status" value="1"/>
</dbReference>
<protein>
    <recommendedName>
        <fullName evidence="2">Solute-binding protein family 3/N-terminal domain-containing protein</fullName>
    </recommendedName>
</protein>
<keyword evidence="1" id="KW-0732">Signal</keyword>
<feature type="signal peptide" evidence="1">
    <location>
        <begin position="1"/>
        <end position="18"/>
    </location>
</feature>
<evidence type="ECO:0000259" key="2">
    <source>
        <dbReference type="Pfam" id="PF00497"/>
    </source>
</evidence>
<name>A0A0P7DZ54_9GAMM</name>
<dbReference type="SUPFAM" id="SSF53850">
    <property type="entry name" value="Periplasmic binding protein-like II"/>
    <property type="match status" value="1"/>
</dbReference>
<dbReference type="STRING" id="570156.AOG27_12560"/>
<dbReference type="Proteomes" id="UP000050378">
    <property type="component" value="Unassembled WGS sequence"/>
</dbReference>
<dbReference type="InterPro" id="IPR001638">
    <property type="entry name" value="Solute-binding_3/MltF_N"/>
</dbReference>
<gene>
    <name evidence="3" type="ORF">AOG27_12560</name>
</gene>
<sequence length="270" mass="30423">MFKHLPIVSLFTASSVMASAEQLTLYTEVFPPYNFVEHNQLTGINTKIMESLCERAKLSCTFSVLPWKRAISLTLAQPNAGIYSTSRTAKRETQFYWVGPLVSGHSCFYRLNDRNDIKVTSTQSLQNYTIGVSRGDVYQTVLADFNLTEGQQFLTYSKKFEELKMFKQGKHDLLIGSSLTLSTQLMNVGMSTDQVTPVFELKHPALVGNYLALNKNTSPEVVTKLQHALDTMKQENLIDPFVDQFVEEDRHSHGEVSKVSEQCLNGSAIY</sequence>
<evidence type="ECO:0000313" key="3">
    <source>
        <dbReference type="EMBL" id="KPM82923.1"/>
    </source>
</evidence>
<dbReference type="PANTHER" id="PTHR38834:SF3">
    <property type="entry name" value="SOLUTE-BINDING PROTEIN FAMILY 3_N-TERMINAL DOMAIN-CONTAINING PROTEIN"/>
    <property type="match status" value="1"/>
</dbReference>
<dbReference type="Gene3D" id="3.40.190.10">
    <property type="entry name" value="Periplasmic binding protein-like II"/>
    <property type="match status" value="2"/>
</dbReference>
<dbReference type="PATRIC" id="fig|570156.3.peg.3608"/>
<dbReference type="RefSeq" id="WP_054553370.1">
    <property type="nucleotide sequence ID" value="NZ_LJTC01000008.1"/>
</dbReference>
<feature type="chain" id="PRO_5006138177" description="Solute-binding protein family 3/N-terminal domain-containing protein" evidence="1">
    <location>
        <begin position="19"/>
        <end position="270"/>
    </location>
</feature>
<dbReference type="Pfam" id="PF00497">
    <property type="entry name" value="SBP_bac_3"/>
    <property type="match status" value="1"/>
</dbReference>
<proteinExistence type="predicted"/>
<reference evidence="3 4" key="1">
    <citation type="submission" date="2015-09" db="EMBL/GenBank/DDBJ databases">
        <title>Draft Genome Sequence of Pseudoalteromonas lipolytica UCD-48B.</title>
        <authorList>
            <person name="Krusor M."/>
            <person name="Coil D.A."/>
            <person name="Lang J.M."/>
            <person name="Eisen J.A."/>
            <person name="Alexiev A."/>
        </authorList>
    </citation>
    <scope>NUCLEOTIDE SEQUENCE [LARGE SCALE GENOMIC DNA]</scope>
    <source>
        <strain evidence="3 4">UCD-48B</strain>
    </source>
</reference>
<feature type="domain" description="Solute-binding protein family 3/N-terminal" evidence="2">
    <location>
        <begin position="29"/>
        <end position="245"/>
    </location>
</feature>
<evidence type="ECO:0000313" key="4">
    <source>
        <dbReference type="Proteomes" id="UP000050378"/>
    </source>
</evidence>
<accession>A0A0P7DZ54</accession>
<evidence type="ECO:0000256" key="1">
    <source>
        <dbReference type="SAM" id="SignalP"/>
    </source>
</evidence>
<organism evidence="3 4">
    <name type="scientific">Pseudoalteromonas lipolytica</name>
    <dbReference type="NCBI Taxonomy" id="570156"/>
    <lineage>
        <taxon>Bacteria</taxon>
        <taxon>Pseudomonadati</taxon>
        <taxon>Pseudomonadota</taxon>
        <taxon>Gammaproteobacteria</taxon>
        <taxon>Alteromonadales</taxon>
        <taxon>Pseudoalteromonadaceae</taxon>
        <taxon>Pseudoalteromonas</taxon>
    </lineage>
</organism>
<dbReference type="AlphaFoldDB" id="A0A0P7DZ54"/>
<comment type="caution">
    <text evidence="3">The sequence shown here is derived from an EMBL/GenBank/DDBJ whole genome shotgun (WGS) entry which is preliminary data.</text>
</comment>
<dbReference type="OrthoDB" id="8587856at2"/>